<comment type="caution">
    <text evidence="2">The sequence shown here is derived from an EMBL/GenBank/DDBJ whole genome shotgun (WGS) entry which is preliminary data.</text>
</comment>
<dbReference type="EMBL" id="BMIN01000010">
    <property type="protein sequence ID" value="GGD16213.1"/>
    <property type="molecule type" value="Genomic_DNA"/>
</dbReference>
<keyword evidence="3" id="KW-1185">Reference proteome</keyword>
<accession>A0ABQ1Q6D8</accession>
<evidence type="ECO:0000313" key="2">
    <source>
        <dbReference type="EMBL" id="GGD16213.1"/>
    </source>
</evidence>
<reference evidence="3" key="1">
    <citation type="journal article" date="2019" name="Int. J. Syst. Evol. Microbiol.">
        <title>The Global Catalogue of Microorganisms (GCM) 10K type strain sequencing project: providing services to taxonomists for standard genome sequencing and annotation.</title>
        <authorList>
            <consortium name="The Broad Institute Genomics Platform"/>
            <consortium name="The Broad Institute Genome Sequencing Center for Infectious Disease"/>
            <person name="Wu L."/>
            <person name="Ma J."/>
        </authorList>
    </citation>
    <scope>NUCLEOTIDE SEQUENCE [LARGE SCALE GENOMIC DNA]</scope>
    <source>
        <strain evidence="3">CGMCC 1.15353</strain>
    </source>
</reference>
<evidence type="ECO:0000313" key="3">
    <source>
        <dbReference type="Proteomes" id="UP000642571"/>
    </source>
</evidence>
<feature type="region of interest" description="Disordered" evidence="1">
    <location>
        <begin position="39"/>
        <end position="62"/>
    </location>
</feature>
<organism evidence="2 3">
    <name type="scientific">Pontibacillus salipaludis</name>
    <dbReference type="NCBI Taxonomy" id="1697394"/>
    <lineage>
        <taxon>Bacteria</taxon>
        <taxon>Bacillati</taxon>
        <taxon>Bacillota</taxon>
        <taxon>Bacilli</taxon>
        <taxon>Bacillales</taxon>
        <taxon>Bacillaceae</taxon>
        <taxon>Pontibacillus</taxon>
    </lineage>
</organism>
<sequence>MFVERWGLLGDNSLSCGELGSLLNRYALSGVSPRLLFPRESRRPRASPGIKRLNGPSDGKQESSLLSRWYVSVPHIWKRWAWKLRDSRGQKSLGETP</sequence>
<evidence type="ECO:0000256" key="1">
    <source>
        <dbReference type="SAM" id="MobiDB-lite"/>
    </source>
</evidence>
<protein>
    <submittedName>
        <fullName evidence="2">Uncharacterized protein</fullName>
    </submittedName>
</protein>
<proteinExistence type="predicted"/>
<gene>
    <name evidence="2" type="ORF">GCM10011389_24970</name>
</gene>
<dbReference type="Proteomes" id="UP000642571">
    <property type="component" value="Unassembled WGS sequence"/>
</dbReference>
<name>A0ABQ1Q6D8_9BACI</name>